<sequence length="380" mass="44417">MGKSLNGKELGTGISQRKDGLYQARFMNRFGKRQTIYAKTLNEVRQKLRNEQYNDEKAINVVDTNITLDEWFDIWLDTCKKNCRSSTKGSYITHYKRIQEALGWRKLTSLNLIIMQEAINKLDTDNARKNSKKILVDMLNKAVDTDLLIKNVAKQLNTVISKEEKQERRVLTVRETDIFLEKAKGTFYYNLFVLALETGLRVGELCALQWEDVNFRKKILHVRHTLCYFSKDGKYVFEMHDTKTNNGRRNIPLTAKAMNVLKCQRQQKQEIVLKGKTALKEYETLVFVTKNNQPTQQFLIKQCLDLIIQKINKTGTEFQPFTPHTFRHTFATRAIESGMNPKTLQRILGHGTLQMTMDLYCHVTEDTMFEEMQKFEKRCS</sequence>
<reference evidence="7" key="1">
    <citation type="submission" date="2023-10" db="EMBL/GenBank/DDBJ databases">
        <title>Genome sequence of Blautia coccoides DSM 935.</title>
        <authorList>
            <person name="Boeer T."/>
            <person name="Bengelsdorf F.R."/>
            <person name="Daniel R."/>
            <person name="Poehlein A."/>
        </authorList>
    </citation>
    <scope>NUCLEOTIDE SEQUENCE [LARGE SCALE GENOMIC DNA]</scope>
    <source>
        <strain evidence="7">DSM 935</strain>
    </source>
</reference>
<dbReference type="InterPro" id="IPR050090">
    <property type="entry name" value="Tyrosine_recombinase_XerCD"/>
</dbReference>
<dbReference type="Gene3D" id="3.30.160.60">
    <property type="entry name" value="Classic Zinc Finger"/>
    <property type="match status" value="1"/>
</dbReference>
<keyword evidence="8" id="KW-1185">Reference proteome</keyword>
<gene>
    <name evidence="7" type="ORF">BLCOC_21650</name>
</gene>
<dbReference type="Gene3D" id="1.10.150.130">
    <property type="match status" value="1"/>
</dbReference>
<dbReference type="PROSITE" id="PS51898">
    <property type="entry name" value="TYR_RECOMBINASE"/>
    <property type="match status" value="1"/>
</dbReference>
<dbReference type="CDD" id="cd01189">
    <property type="entry name" value="INT_ICEBs1_C_like"/>
    <property type="match status" value="1"/>
</dbReference>
<dbReference type="Proteomes" id="UP001325248">
    <property type="component" value="Chromosome"/>
</dbReference>
<comment type="similarity">
    <text evidence="2">Belongs to the 'phage' integrase family.</text>
</comment>
<dbReference type="Pfam" id="PF02920">
    <property type="entry name" value="Integrase_DNA"/>
    <property type="match status" value="1"/>
</dbReference>
<protein>
    <submittedName>
        <fullName evidence="7">Tn916 family transposase</fullName>
    </submittedName>
</protein>
<dbReference type="InterPro" id="IPR011010">
    <property type="entry name" value="DNA_brk_join_enz"/>
</dbReference>
<dbReference type="PANTHER" id="PTHR30349">
    <property type="entry name" value="PHAGE INTEGRASE-RELATED"/>
    <property type="match status" value="1"/>
</dbReference>
<keyword evidence="5" id="KW-0233">DNA recombination</keyword>
<accession>A0ABZ0U9B0</accession>
<proteinExistence type="inferred from homology"/>
<evidence type="ECO:0000313" key="7">
    <source>
        <dbReference type="EMBL" id="WPX73812.1"/>
    </source>
</evidence>
<name>A0ABZ0U9B0_9FIRM</name>
<dbReference type="InterPro" id="IPR010998">
    <property type="entry name" value="Integrase_recombinase_N"/>
</dbReference>
<evidence type="ECO:0000256" key="5">
    <source>
        <dbReference type="ARBA" id="ARBA00023172"/>
    </source>
</evidence>
<evidence type="ECO:0000313" key="8">
    <source>
        <dbReference type="Proteomes" id="UP001325248"/>
    </source>
</evidence>
<evidence type="ECO:0000256" key="1">
    <source>
        <dbReference type="ARBA" id="ARBA00003283"/>
    </source>
</evidence>
<dbReference type="InterPro" id="IPR004107">
    <property type="entry name" value="Integrase_SAM-like_N"/>
</dbReference>
<keyword evidence="4" id="KW-0238">DNA-binding</keyword>
<organism evidence="7 8">
    <name type="scientific">Blautia producta</name>
    <dbReference type="NCBI Taxonomy" id="33035"/>
    <lineage>
        <taxon>Bacteria</taxon>
        <taxon>Bacillati</taxon>
        <taxon>Bacillota</taxon>
        <taxon>Clostridia</taxon>
        <taxon>Lachnospirales</taxon>
        <taxon>Lachnospiraceae</taxon>
        <taxon>Blautia</taxon>
    </lineage>
</organism>
<dbReference type="Pfam" id="PF14659">
    <property type="entry name" value="Phage_int_SAM_3"/>
    <property type="match status" value="1"/>
</dbReference>
<dbReference type="Gene3D" id="1.10.443.10">
    <property type="entry name" value="Intergrase catalytic core"/>
    <property type="match status" value="1"/>
</dbReference>
<evidence type="ECO:0000256" key="2">
    <source>
        <dbReference type="ARBA" id="ARBA00008857"/>
    </source>
</evidence>
<evidence type="ECO:0000259" key="6">
    <source>
        <dbReference type="PROSITE" id="PS51898"/>
    </source>
</evidence>
<dbReference type="InterPro" id="IPR013762">
    <property type="entry name" value="Integrase-like_cat_sf"/>
</dbReference>
<dbReference type="Pfam" id="PF00589">
    <property type="entry name" value="Phage_integrase"/>
    <property type="match status" value="1"/>
</dbReference>
<keyword evidence="3" id="KW-0229">DNA integration</keyword>
<dbReference type="InterPro" id="IPR004191">
    <property type="entry name" value="Integrase_Tn916-type_DNA-bd_N"/>
</dbReference>
<dbReference type="PANTHER" id="PTHR30349:SF41">
    <property type="entry name" value="INTEGRASE_RECOMBINASE PROTEIN MJ0367-RELATED"/>
    <property type="match status" value="1"/>
</dbReference>
<dbReference type="EMBL" id="CP136422">
    <property type="protein sequence ID" value="WPX73812.1"/>
    <property type="molecule type" value="Genomic_DNA"/>
</dbReference>
<comment type="function">
    <text evidence="1">Site-specific tyrosine recombinase, which acts by catalyzing the cutting and rejoining of the recombining DNA molecules.</text>
</comment>
<evidence type="ECO:0000256" key="3">
    <source>
        <dbReference type="ARBA" id="ARBA00022908"/>
    </source>
</evidence>
<dbReference type="InterPro" id="IPR002104">
    <property type="entry name" value="Integrase_catalytic"/>
</dbReference>
<dbReference type="SUPFAM" id="SSF56349">
    <property type="entry name" value="DNA breaking-rejoining enzymes"/>
    <property type="match status" value="1"/>
</dbReference>
<evidence type="ECO:0000256" key="4">
    <source>
        <dbReference type="ARBA" id="ARBA00023125"/>
    </source>
</evidence>
<feature type="domain" description="Tyr recombinase" evidence="6">
    <location>
        <begin position="166"/>
        <end position="373"/>
    </location>
</feature>